<evidence type="ECO:0000313" key="2">
    <source>
        <dbReference type="Proteomes" id="UP000887116"/>
    </source>
</evidence>
<sequence>MIYPNTSVSKLPINLSPKLLRILVYRITQEKNLHASKLHLAEAMSGGKEYTTQVPIYSMQPLGHQNALENVANSQLAVIQCAPYRPEPSSAYLPSVALVRLSVKRR</sequence>
<organism evidence="1 2">
    <name type="scientific">Trichonephila clavata</name>
    <name type="common">Joro spider</name>
    <name type="synonym">Nephila clavata</name>
    <dbReference type="NCBI Taxonomy" id="2740835"/>
    <lineage>
        <taxon>Eukaryota</taxon>
        <taxon>Metazoa</taxon>
        <taxon>Ecdysozoa</taxon>
        <taxon>Arthropoda</taxon>
        <taxon>Chelicerata</taxon>
        <taxon>Arachnida</taxon>
        <taxon>Araneae</taxon>
        <taxon>Araneomorphae</taxon>
        <taxon>Entelegynae</taxon>
        <taxon>Araneoidea</taxon>
        <taxon>Nephilidae</taxon>
        <taxon>Trichonephila</taxon>
    </lineage>
</organism>
<reference evidence="1" key="1">
    <citation type="submission" date="2020-07" db="EMBL/GenBank/DDBJ databases">
        <title>Multicomponent nature underlies the extraordinary mechanical properties of spider dragline silk.</title>
        <authorList>
            <person name="Kono N."/>
            <person name="Nakamura H."/>
            <person name="Mori M."/>
            <person name="Yoshida Y."/>
            <person name="Ohtoshi R."/>
            <person name="Malay A.D."/>
            <person name="Moran D.A.P."/>
            <person name="Tomita M."/>
            <person name="Numata K."/>
            <person name="Arakawa K."/>
        </authorList>
    </citation>
    <scope>NUCLEOTIDE SEQUENCE</scope>
</reference>
<protein>
    <submittedName>
        <fullName evidence="1">Uncharacterized protein</fullName>
    </submittedName>
</protein>
<name>A0A8X6FMA2_TRICU</name>
<dbReference type="AlphaFoldDB" id="A0A8X6FMA2"/>
<dbReference type="EMBL" id="BMAO01032685">
    <property type="protein sequence ID" value="GFQ83933.1"/>
    <property type="molecule type" value="Genomic_DNA"/>
</dbReference>
<keyword evidence="2" id="KW-1185">Reference proteome</keyword>
<gene>
    <name evidence="1" type="ORF">TNCT_514821</name>
</gene>
<comment type="caution">
    <text evidence="1">The sequence shown here is derived from an EMBL/GenBank/DDBJ whole genome shotgun (WGS) entry which is preliminary data.</text>
</comment>
<dbReference type="Proteomes" id="UP000887116">
    <property type="component" value="Unassembled WGS sequence"/>
</dbReference>
<proteinExistence type="predicted"/>
<accession>A0A8X6FMA2</accession>
<evidence type="ECO:0000313" key="1">
    <source>
        <dbReference type="EMBL" id="GFQ83933.1"/>
    </source>
</evidence>